<evidence type="ECO:0000256" key="1">
    <source>
        <dbReference type="ARBA" id="ARBA00001946"/>
    </source>
</evidence>
<dbReference type="Pfam" id="PF13185">
    <property type="entry name" value="GAF_2"/>
    <property type="match status" value="1"/>
</dbReference>
<dbReference type="InterPro" id="IPR029016">
    <property type="entry name" value="GAF-like_dom_sf"/>
</dbReference>
<dbReference type="InterPro" id="IPR013767">
    <property type="entry name" value="PAS_fold"/>
</dbReference>
<dbReference type="NCBIfam" id="TIGR00254">
    <property type="entry name" value="GGDEF"/>
    <property type="match status" value="1"/>
</dbReference>
<proteinExistence type="predicted"/>
<feature type="domain" description="GGDEF" evidence="3">
    <location>
        <begin position="319"/>
        <end position="445"/>
    </location>
</feature>
<comment type="caution">
    <text evidence="4">The sequence shown here is derived from an EMBL/GenBank/DDBJ whole genome shotgun (WGS) entry which is preliminary data.</text>
</comment>
<evidence type="ECO:0000313" key="4">
    <source>
        <dbReference type="EMBL" id="PWG63880.1"/>
    </source>
</evidence>
<dbReference type="AlphaFoldDB" id="A0A2U2N452"/>
<dbReference type="SUPFAM" id="SSF55785">
    <property type="entry name" value="PYP-like sensor domain (PAS domain)"/>
    <property type="match status" value="1"/>
</dbReference>
<dbReference type="InterPro" id="IPR043128">
    <property type="entry name" value="Rev_trsase/Diguanyl_cyclase"/>
</dbReference>
<name>A0A2U2N452_9GAMM</name>
<keyword evidence="5" id="KW-1185">Reference proteome</keyword>
<dbReference type="NCBIfam" id="TIGR00229">
    <property type="entry name" value="sensory_box"/>
    <property type="match status" value="1"/>
</dbReference>
<dbReference type="EMBL" id="QFFI01000008">
    <property type="protein sequence ID" value="PWG63880.1"/>
    <property type="molecule type" value="Genomic_DNA"/>
</dbReference>
<dbReference type="OrthoDB" id="9812260at2"/>
<evidence type="ECO:0000259" key="2">
    <source>
        <dbReference type="PROSITE" id="PS50112"/>
    </source>
</evidence>
<dbReference type="Gene3D" id="3.30.70.270">
    <property type="match status" value="1"/>
</dbReference>
<dbReference type="InterPro" id="IPR035965">
    <property type="entry name" value="PAS-like_dom_sf"/>
</dbReference>
<dbReference type="InterPro" id="IPR029787">
    <property type="entry name" value="Nucleotide_cyclase"/>
</dbReference>
<dbReference type="SUPFAM" id="SSF55781">
    <property type="entry name" value="GAF domain-like"/>
    <property type="match status" value="1"/>
</dbReference>
<dbReference type="SMART" id="SM00065">
    <property type="entry name" value="GAF"/>
    <property type="match status" value="1"/>
</dbReference>
<dbReference type="PROSITE" id="PS50112">
    <property type="entry name" value="PAS"/>
    <property type="match status" value="1"/>
</dbReference>
<dbReference type="RefSeq" id="WP_109677515.1">
    <property type="nucleotide sequence ID" value="NZ_CP086615.1"/>
</dbReference>
<dbReference type="InterPro" id="IPR052155">
    <property type="entry name" value="Biofilm_reg_signaling"/>
</dbReference>
<evidence type="ECO:0000313" key="5">
    <source>
        <dbReference type="Proteomes" id="UP000245474"/>
    </source>
</evidence>
<dbReference type="GO" id="GO:0006355">
    <property type="term" value="P:regulation of DNA-templated transcription"/>
    <property type="evidence" value="ECO:0007669"/>
    <property type="project" value="InterPro"/>
</dbReference>
<sequence length="445" mass="50062">MTNDLPIPLEQVLDLLLDAVCAVDAQGRFVFVSAAAEQVFGYPPEEMLGRKMMDFVFEEDRSRTMDAARQVMAGQPLPHFENRYVHKDGRLVHVMWSARWSEEAGLRIGVARDVTEIRHAERMQNALYQISAASHQAEGLDTLYQRLHRILADLLPASHFTVALYEPETQRVTYPYWQDPERPTPPPQPLEAHLVSTQVIRTGEPIWIPDEDGGSTGANGLQLANVDAQAWLGVPLPMADGVMGALVMHSGSRPLRYSRQDLELLQFVSLQLAAAIEHQRAQAWLEHAARHDPLTGLPNRWMLQDRLEVALRWAHRYEEQVAVVYLDLDGFKQINDRWGHEAGDRLLQEVARRLTGCVREADTVSRVGGDEFVLVLNNIDGREAAERMRKKIHAALEAPCAIGEGREAAIRGSIGLALYPEDGEDRETLIRIGDGAMYAEKRRRG</sequence>
<dbReference type="SMART" id="SM00267">
    <property type="entry name" value="GGDEF"/>
    <property type="match status" value="1"/>
</dbReference>
<dbReference type="InterPro" id="IPR000160">
    <property type="entry name" value="GGDEF_dom"/>
</dbReference>
<dbReference type="CDD" id="cd01949">
    <property type="entry name" value="GGDEF"/>
    <property type="match status" value="1"/>
</dbReference>
<dbReference type="Pfam" id="PF00990">
    <property type="entry name" value="GGDEF"/>
    <property type="match status" value="1"/>
</dbReference>
<dbReference type="PANTHER" id="PTHR44757">
    <property type="entry name" value="DIGUANYLATE CYCLASE DGCP"/>
    <property type="match status" value="1"/>
</dbReference>
<dbReference type="SUPFAM" id="SSF55073">
    <property type="entry name" value="Nucleotide cyclase"/>
    <property type="match status" value="1"/>
</dbReference>
<feature type="domain" description="PAS" evidence="2">
    <location>
        <begin position="9"/>
        <end position="75"/>
    </location>
</feature>
<dbReference type="Gene3D" id="3.30.450.40">
    <property type="match status" value="1"/>
</dbReference>
<dbReference type="CDD" id="cd00130">
    <property type="entry name" value="PAS"/>
    <property type="match status" value="1"/>
</dbReference>
<dbReference type="SMART" id="SM00091">
    <property type="entry name" value="PAS"/>
    <property type="match status" value="1"/>
</dbReference>
<reference evidence="4 5" key="1">
    <citation type="submission" date="2018-05" db="EMBL/GenBank/DDBJ databases">
        <title>Spiribacter halobius sp. nov., a moderately halophilic bacterium isolated from marine solar saltern.</title>
        <authorList>
            <person name="Zheng W.-S."/>
            <person name="Lu D.-C."/>
            <person name="Du Z.-J."/>
        </authorList>
    </citation>
    <scope>NUCLEOTIDE SEQUENCE [LARGE SCALE GENOMIC DNA]</scope>
    <source>
        <strain evidence="4 5">E85</strain>
    </source>
</reference>
<dbReference type="PANTHER" id="PTHR44757:SF2">
    <property type="entry name" value="BIOFILM ARCHITECTURE MAINTENANCE PROTEIN MBAA"/>
    <property type="match status" value="1"/>
</dbReference>
<dbReference type="FunFam" id="3.30.70.270:FF:000001">
    <property type="entry name" value="Diguanylate cyclase domain protein"/>
    <property type="match status" value="1"/>
</dbReference>
<dbReference type="Proteomes" id="UP000245474">
    <property type="component" value="Unassembled WGS sequence"/>
</dbReference>
<accession>A0A2U2N452</accession>
<evidence type="ECO:0000259" key="3">
    <source>
        <dbReference type="PROSITE" id="PS50887"/>
    </source>
</evidence>
<dbReference type="InterPro" id="IPR000014">
    <property type="entry name" value="PAS"/>
</dbReference>
<dbReference type="Pfam" id="PF00989">
    <property type="entry name" value="PAS"/>
    <property type="match status" value="1"/>
</dbReference>
<organism evidence="4 5">
    <name type="scientific">Sediminicurvatus halobius</name>
    <dbReference type="NCBI Taxonomy" id="2182432"/>
    <lineage>
        <taxon>Bacteria</taxon>
        <taxon>Pseudomonadati</taxon>
        <taxon>Pseudomonadota</taxon>
        <taxon>Gammaproteobacteria</taxon>
        <taxon>Chromatiales</taxon>
        <taxon>Ectothiorhodospiraceae</taxon>
        <taxon>Sediminicurvatus</taxon>
    </lineage>
</organism>
<dbReference type="GO" id="GO:0003824">
    <property type="term" value="F:catalytic activity"/>
    <property type="evidence" value="ECO:0007669"/>
    <property type="project" value="UniProtKB-ARBA"/>
</dbReference>
<dbReference type="Gene3D" id="3.30.450.20">
    <property type="entry name" value="PAS domain"/>
    <property type="match status" value="1"/>
</dbReference>
<gene>
    <name evidence="4" type="ORF">DEM34_06675</name>
</gene>
<comment type="cofactor">
    <cofactor evidence="1">
        <name>Mg(2+)</name>
        <dbReference type="ChEBI" id="CHEBI:18420"/>
    </cofactor>
</comment>
<dbReference type="PROSITE" id="PS50887">
    <property type="entry name" value="GGDEF"/>
    <property type="match status" value="1"/>
</dbReference>
<protein>
    <submittedName>
        <fullName evidence="4">Diguanylate cyclase</fullName>
    </submittedName>
</protein>
<dbReference type="InterPro" id="IPR003018">
    <property type="entry name" value="GAF"/>
</dbReference>